<evidence type="ECO:0000313" key="16">
    <source>
        <dbReference type="Proteomes" id="UP000001555"/>
    </source>
</evidence>
<dbReference type="EMBL" id="ABJB010490545">
    <property type="status" value="NOT_ANNOTATED_CDS"/>
    <property type="molecule type" value="Genomic_DNA"/>
</dbReference>
<dbReference type="PANTHER" id="PTHR10739">
    <property type="entry name" value="CYTIDYLYLTRANSFERASE"/>
    <property type="match status" value="1"/>
</dbReference>
<proteinExistence type="evidence at protein level"/>
<evidence type="ECO:0000256" key="9">
    <source>
        <dbReference type="ARBA" id="ARBA00025706"/>
    </source>
</evidence>
<keyword evidence="11" id="KW-0175">Coiled coil</keyword>
<feature type="domain" description="Cytidyltransferase-like" evidence="13">
    <location>
        <begin position="45"/>
        <end position="172"/>
    </location>
</feature>
<dbReference type="OrthoDB" id="17102at2759"/>
<dbReference type="AlphaFoldDB" id="B7QFQ3"/>
<evidence type="ECO:0000256" key="2">
    <source>
        <dbReference type="ARBA" id="ARBA00010101"/>
    </source>
</evidence>
<name>B7QFQ3_IXOSC</name>
<accession>B7QFQ3</accession>
<evidence type="ECO:0000256" key="8">
    <source>
        <dbReference type="ARBA" id="ARBA00023264"/>
    </source>
</evidence>
<dbReference type="EMBL" id="ABJB010439854">
    <property type="status" value="NOT_ANNOTATED_CDS"/>
    <property type="molecule type" value="Genomic_DNA"/>
</dbReference>
<dbReference type="GO" id="GO:0004105">
    <property type="term" value="F:choline-phosphate cytidylyltransferase activity"/>
    <property type="evidence" value="ECO:0000318"/>
    <property type="project" value="GO_Central"/>
</dbReference>
<protein>
    <recommendedName>
        <fullName evidence="10">choline-phosphate cytidylyltransferase</fullName>
        <ecNumber evidence="10">2.7.7.15</ecNumber>
    </recommendedName>
</protein>
<evidence type="ECO:0000256" key="3">
    <source>
        <dbReference type="ARBA" id="ARBA00022516"/>
    </source>
</evidence>
<dbReference type="EMBL" id="DS926484">
    <property type="protein sequence ID" value="EEC17675.1"/>
    <property type="molecule type" value="Genomic_DNA"/>
</dbReference>
<dbReference type="VEuPathDB" id="VectorBase:ISCP_032466"/>
<feature type="compositionally biased region" description="Acidic residues" evidence="12">
    <location>
        <begin position="311"/>
        <end position="323"/>
    </location>
</feature>
<evidence type="ECO:0000313" key="14">
    <source>
        <dbReference type="EMBL" id="EEC17675.1"/>
    </source>
</evidence>
<dbReference type="CDD" id="cd02174">
    <property type="entry name" value="CCT"/>
    <property type="match status" value="1"/>
</dbReference>
<dbReference type="InterPro" id="IPR004821">
    <property type="entry name" value="Cyt_trans-like"/>
</dbReference>
<dbReference type="InterPro" id="IPR041723">
    <property type="entry name" value="CCT"/>
</dbReference>
<keyword evidence="5 14" id="KW-0548">Nucleotidyltransferase</keyword>
<keyword evidence="17" id="KW-1267">Proteomics identification</keyword>
<dbReference type="UniPathway" id="UPA00753">
    <property type="reaction ID" value="UER00739"/>
</dbReference>
<dbReference type="Gene3D" id="3.40.50.620">
    <property type="entry name" value="HUPs"/>
    <property type="match status" value="1"/>
</dbReference>
<reference evidence="15" key="2">
    <citation type="submission" date="2020-05" db="UniProtKB">
        <authorList>
            <consortium name="EnsemblMetazoa"/>
        </authorList>
    </citation>
    <scope>IDENTIFICATION</scope>
    <source>
        <strain evidence="15">wikel</strain>
    </source>
</reference>
<dbReference type="HOGENOM" id="CLU_034585_4_1_1"/>
<dbReference type="EMBL" id="ABJB010845239">
    <property type="status" value="NOT_ANNOTATED_CDS"/>
    <property type="molecule type" value="Genomic_DNA"/>
</dbReference>
<evidence type="ECO:0000259" key="13">
    <source>
        <dbReference type="Pfam" id="PF01467"/>
    </source>
</evidence>
<dbReference type="EMBL" id="ABJB010476686">
    <property type="status" value="NOT_ANNOTATED_CDS"/>
    <property type="molecule type" value="Genomic_DNA"/>
</dbReference>
<dbReference type="FunCoup" id="B7QFQ3">
    <property type="interactions" value="1540"/>
</dbReference>
<dbReference type="FunFam" id="3.40.50.620:FF:000016">
    <property type="entry name" value="Putative choline-phosphate cytidylyltransferase B"/>
    <property type="match status" value="1"/>
</dbReference>
<evidence type="ECO:0000256" key="12">
    <source>
        <dbReference type="SAM" id="MobiDB-lite"/>
    </source>
</evidence>
<dbReference type="GO" id="GO:0031210">
    <property type="term" value="F:phosphatidylcholine binding"/>
    <property type="evidence" value="ECO:0000318"/>
    <property type="project" value="GO_Central"/>
</dbReference>
<comment type="pathway">
    <text evidence="1">Lipid metabolism.</text>
</comment>
<sequence length="344" mass="39458">MTLCFPAPFSDEPQAIAECERCDYSTKITKEMASSGLAPRPVRVYADGIYDLFHQGHARQLMQAKSAFPNVYLIVGVNSDELTHAMKGKTVMTDSERYEAVRHCRYVDEVVRDAPWVLDNAFLEEHKIDFVAHDEIPYTMGNEEDVYKLIKERGMFLATQRTDGISTSDLVARIVKDYDVYVRRNLARGYSARDMNVSFLNEKKFLLQNKMDELKDKSKQLVENFEGKRHEFIQKWEDRSREFIFNFLELFGREGRLNHLWNESKDRLKNALSPTGSPPGSPSSSFERERSGSPPAKTVRLGKDATCNSEFSEDEEEEEEEEERRERGGGESGPGRNLGTLIRA</sequence>
<reference evidence="14 16" key="1">
    <citation type="submission" date="2008-03" db="EMBL/GenBank/DDBJ databases">
        <title>Annotation of Ixodes scapularis.</title>
        <authorList>
            <consortium name="Ixodes scapularis Genome Project Consortium"/>
            <person name="Caler E."/>
            <person name="Hannick L.I."/>
            <person name="Bidwell S."/>
            <person name="Joardar V."/>
            <person name="Thiagarajan M."/>
            <person name="Amedeo P."/>
            <person name="Galinsky K.J."/>
            <person name="Schobel S."/>
            <person name="Inman J."/>
            <person name="Hostetler J."/>
            <person name="Miller J."/>
            <person name="Hammond M."/>
            <person name="Megy K."/>
            <person name="Lawson D."/>
            <person name="Kodira C."/>
            <person name="Sutton G."/>
            <person name="Meyer J."/>
            <person name="Hill C.A."/>
            <person name="Birren B."/>
            <person name="Nene V."/>
            <person name="Collins F."/>
            <person name="Alarcon-Chaidez F."/>
            <person name="Wikel S."/>
            <person name="Strausberg R."/>
        </authorList>
    </citation>
    <scope>NUCLEOTIDE SEQUENCE [LARGE SCALE GENOMIC DNA]</scope>
    <source>
        <strain evidence="16">Wikel</strain>
        <strain evidence="14">Wikel colony</strain>
    </source>
</reference>
<evidence type="ECO:0000256" key="5">
    <source>
        <dbReference type="ARBA" id="ARBA00022695"/>
    </source>
</evidence>
<dbReference type="STRING" id="6945.B7QFQ3"/>
<evidence type="ECO:0007829" key="17">
    <source>
        <dbReference type="PeptideAtlas" id="B7QFQ3"/>
    </source>
</evidence>
<dbReference type="PANTHER" id="PTHR10739:SF13">
    <property type="entry name" value="CHOLINE-PHOSPHATE CYTIDYLYLTRANSFERASE"/>
    <property type="match status" value="1"/>
</dbReference>
<comment type="pathway">
    <text evidence="9">Phospholipid metabolism; phosphatidylcholine biosynthesis; phosphatidylcholine from phosphocholine: step 1/2.</text>
</comment>
<dbReference type="InParanoid" id="B7QFQ3"/>
<evidence type="ECO:0000256" key="1">
    <source>
        <dbReference type="ARBA" id="ARBA00005189"/>
    </source>
</evidence>
<evidence type="ECO:0000256" key="11">
    <source>
        <dbReference type="SAM" id="Coils"/>
    </source>
</evidence>
<feature type="region of interest" description="Disordered" evidence="12">
    <location>
        <begin position="269"/>
        <end position="344"/>
    </location>
</feature>
<dbReference type="SUPFAM" id="SSF52374">
    <property type="entry name" value="Nucleotidylyl transferase"/>
    <property type="match status" value="1"/>
</dbReference>
<dbReference type="NCBIfam" id="TIGR00125">
    <property type="entry name" value="cyt_tran_rel"/>
    <property type="match status" value="1"/>
</dbReference>
<organism>
    <name type="scientific">Ixodes scapularis</name>
    <name type="common">Black-legged tick</name>
    <name type="synonym">Deer tick</name>
    <dbReference type="NCBI Taxonomy" id="6945"/>
    <lineage>
        <taxon>Eukaryota</taxon>
        <taxon>Metazoa</taxon>
        <taxon>Ecdysozoa</taxon>
        <taxon>Arthropoda</taxon>
        <taxon>Chelicerata</taxon>
        <taxon>Arachnida</taxon>
        <taxon>Acari</taxon>
        <taxon>Parasitiformes</taxon>
        <taxon>Ixodida</taxon>
        <taxon>Ixodoidea</taxon>
        <taxon>Ixodidae</taxon>
        <taxon>Ixodinae</taxon>
        <taxon>Ixodes</taxon>
    </lineage>
</organism>
<dbReference type="EMBL" id="ABJB010548437">
    <property type="status" value="NOT_ANNOTATED_CDS"/>
    <property type="molecule type" value="Genomic_DNA"/>
</dbReference>
<dbReference type="EMBL" id="ABJB010267586">
    <property type="status" value="NOT_ANNOTATED_CDS"/>
    <property type="molecule type" value="Genomic_DNA"/>
</dbReference>
<evidence type="ECO:0000256" key="10">
    <source>
        <dbReference type="ARBA" id="ARBA00026101"/>
    </source>
</evidence>
<keyword evidence="6" id="KW-0443">Lipid metabolism</keyword>
<dbReference type="VEuPathDB" id="VectorBase:ISCI012957"/>
<keyword evidence="8" id="KW-1208">Phospholipid metabolism</keyword>
<dbReference type="Proteomes" id="UP000001555">
    <property type="component" value="Unassembled WGS sequence"/>
</dbReference>
<dbReference type="EMBL" id="ABJB010689628">
    <property type="status" value="NOT_ANNOTATED_CDS"/>
    <property type="molecule type" value="Genomic_DNA"/>
</dbReference>
<comment type="similarity">
    <text evidence="2">Belongs to the cytidylyltransferase family.</text>
</comment>
<dbReference type="EC" id="2.7.7.15" evidence="10"/>
<dbReference type="PaxDb" id="6945-B7QFQ3"/>
<feature type="coiled-coil region" evidence="11">
    <location>
        <begin position="197"/>
        <end position="231"/>
    </location>
</feature>
<keyword evidence="16" id="KW-1185">Reference proteome</keyword>
<gene>
    <name evidence="15" type="primary">8040572</name>
    <name evidence="14" type="ORF">IscW_ISCW012957</name>
</gene>
<keyword evidence="3" id="KW-0444">Lipid biosynthesis</keyword>
<evidence type="ECO:0000256" key="6">
    <source>
        <dbReference type="ARBA" id="ARBA00023098"/>
    </source>
</evidence>
<evidence type="ECO:0000313" key="15">
    <source>
        <dbReference type="EnsemblMetazoa" id="ISCW012957-PA"/>
    </source>
</evidence>
<dbReference type="Pfam" id="PF01467">
    <property type="entry name" value="CTP_transf_like"/>
    <property type="match status" value="1"/>
</dbReference>
<dbReference type="InterPro" id="IPR045049">
    <property type="entry name" value="Pcy1-like"/>
</dbReference>
<keyword evidence="7" id="KW-0594">Phospholipid biosynthesis</keyword>
<dbReference type="EnsemblMetazoa" id="ISCW012957-RA">
    <property type="protein sequence ID" value="ISCW012957-PA"/>
    <property type="gene ID" value="ISCW012957"/>
</dbReference>
<dbReference type="InterPro" id="IPR014729">
    <property type="entry name" value="Rossmann-like_a/b/a_fold"/>
</dbReference>
<evidence type="ECO:0000256" key="7">
    <source>
        <dbReference type="ARBA" id="ARBA00023209"/>
    </source>
</evidence>
<dbReference type="VEuPathDB" id="VectorBase:ISCW012957"/>
<keyword evidence="4 14" id="KW-0808">Transferase</keyword>
<evidence type="ECO:0000256" key="4">
    <source>
        <dbReference type="ARBA" id="ARBA00022679"/>
    </source>
</evidence>